<name>A0A8E0RLV4_9TREM</name>
<dbReference type="Gene3D" id="1.10.260.50">
    <property type="match status" value="1"/>
</dbReference>
<dbReference type="Gene3D" id="3.90.1150.10">
    <property type="entry name" value="Aspartate Aminotransferase, domain 1"/>
    <property type="match status" value="1"/>
</dbReference>
<evidence type="ECO:0000313" key="1">
    <source>
        <dbReference type="EMBL" id="KAA0187205.1"/>
    </source>
</evidence>
<dbReference type="AlphaFoldDB" id="A0A8E0RLV4"/>
<gene>
    <name evidence="1" type="ORF">FBUS_10056</name>
</gene>
<protein>
    <submittedName>
        <fullName evidence="1">Uncharacterized protein</fullName>
    </submittedName>
</protein>
<accession>A0A8E0RLV4</accession>
<dbReference type="InterPro" id="IPR015424">
    <property type="entry name" value="PyrdxlP-dep_Trfase"/>
</dbReference>
<dbReference type="SUPFAM" id="SSF53383">
    <property type="entry name" value="PLP-dependent transferases"/>
    <property type="match status" value="1"/>
</dbReference>
<proteinExistence type="predicted"/>
<sequence>MSLYFDYNSTTPLATEVIEAIQTSMEDHWENPSSQYSERGDWDGARKQLARSRSIIAHMIRSHQDGEN</sequence>
<organism evidence="1 2">
    <name type="scientific">Fasciolopsis buskii</name>
    <dbReference type="NCBI Taxonomy" id="27845"/>
    <lineage>
        <taxon>Eukaryota</taxon>
        <taxon>Metazoa</taxon>
        <taxon>Spiralia</taxon>
        <taxon>Lophotrochozoa</taxon>
        <taxon>Platyhelminthes</taxon>
        <taxon>Trematoda</taxon>
        <taxon>Digenea</taxon>
        <taxon>Plagiorchiida</taxon>
        <taxon>Echinostomata</taxon>
        <taxon>Echinostomatoidea</taxon>
        <taxon>Fasciolidae</taxon>
        <taxon>Fasciolopsis</taxon>
    </lineage>
</organism>
<dbReference type="Proteomes" id="UP000728185">
    <property type="component" value="Unassembled WGS sequence"/>
</dbReference>
<keyword evidence="2" id="KW-1185">Reference proteome</keyword>
<dbReference type="InterPro" id="IPR015422">
    <property type="entry name" value="PyrdxlP-dep_Trfase_small"/>
</dbReference>
<dbReference type="EMBL" id="LUCM01009295">
    <property type="protein sequence ID" value="KAA0187205.1"/>
    <property type="molecule type" value="Genomic_DNA"/>
</dbReference>
<dbReference type="OrthoDB" id="10250117at2759"/>
<evidence type="ECO:0000313" key="2">
    <source>
        <dbReference type="Proteomes" id="UP000728185"/>
    </source>
</evidence>
<reference evidence="1" key="1">
    <citation type="submission" date="2019-05" db="EMBL/GenBank/DDBJ databases">
        <title>Annotation for the trematode Fasciolopsis buski.</title>
        <authorList>
            <person name="Choi Y.-J."/>
        </authorList>
    </citation>
    <scope>NUCLEOTIDE SEQUENCE</scope>
    <source>
        <strain evidence="1">HT</strain>
        <tissue evidence="1">Whole worm</tissue>
    </source>
</reference>
<comment type="caution">
    <text evidence="1">The sequence shown here is derived from an EMBL/GenBank/DDBJ whole genome shotgun (WGS) entry which is preliminary data.</text>
</comment>